<dbReference type="GO" id="GO:0044718">
    <property type="term" value="P:siderophore transmembrane transport"/>
    <property type="evidence" value="ECO:0007669"/>
    <property type="project" value="TreeGrafter"/>
</dbReference>
<keyword evidence="7 10" id="KW-0472">Membrane</keyword>
<dbReference type="InterPro" id="IPR037066">
    <property type="entry name" value="Plug_dom_sf"/>
</dbReference>
<evidence type="ECO:0000313" key="15">
    <source>
        <dbReference type="Proteomes" id="UP000197468"/>
    </source>
</evidence>
<evidence type="ECO:0008006" key="16">
    <source>
        <dbReference type="Google" id="ProtNLM"/>
    </source>
</evidence>
<evidence type="ECO:0000256" key="11">
    <source>
        <dbReference type="RuleBase" id="RU003357"/>
    </source>
</evidence>
<dbReference type="PANTHER" id="PTHR30069:SF28">
    <property type="entry name" value="TONB-DEPENDENT RECEPTOR YNCD-RELATED"/>
    <property type="match status" value="1"/>
</dbReference>
<dbReference type="InterPro" id="IPR012910">
    <property type="entry name" value="Plug_dom"/>
</dbReference>
<reference evidence="14 15" key="1">
    <citation type="journal article" date="2008" name="Int. J. Syst. Evol. Microbiol.">
        <title>Description of Roseateles aquatilis sp. nov. and Roseateles terrae sp. nov., in the class Betaproteobacteria, and emended description of the genus Roseateles.</title>
        <authorList>
            <person name="Gomila M."/>
            <person name="Bowien B."/>
            <person name="Falsen E."/>
            <person name="Moore E.R."/>
            <person name="Lalucat J."/>
        </authorList>
    </citation>
    <scope>NUCLEOTIDE SEQUENCE [LARGE SCALE GENOMIC DNA]</scope>
    <source>
        <strain evidence="14 15">CCUG 48205</strain>
    </source>
</reference>
<dbReference type="InterPro" id="IPR039426">
    <property type="entry name" value="TonB-dep_rcpt-like"/>
</dbReference>
<evidence type="ECO:0000256" key="10">
    <source>
        <dbReference type="PROSITE-ProRule" id="PRU01360"/>
    </source>
</evidence>
<evidence type="ECO:0000256" key="1">
    <source>
        <dbReference type="ARBA" id="ARBA00004571"/>
    </source>
</evidence>
<dbReference type="GO" id="GO:0015344">
    <property type="term" value="F:siderophore uptake transmembrane transporter activity"/>
    <property type="evidence" value="ECO:0007669"/>
    <property type="project" value="TreeGrafter"/>
</dbReference>
<keyword evidence="3 10" id="KW-0813">Transport</keyword>
<dbReference type="AlphaFoldDB" id="A0A246JI62"/>
<evidence type="ECO:0000256" key="7">
    <source>
        <dbReference type="ARBA" id="ARBA00023136"/>
    </source>
</evidence>
<dbReference type="OrthoDB" id="9760620at2"/>
<dbReference type="EMBL" id="NIOF01000002">
    <property type="protein sequence ID" value="OWQ92210.1"/>
    <property type="molecule type" value="Genomic_DNA"/>
</dbReference>
<feature type="domain" description="TonB-dependent receptor-like beta-barrel" evidence="12">
    <location>
        <begin position="254"/>
        <end position="683"/>
    </location>
</feature>
<evidence type="ECO:0000256" key="2">
    <source>
        <dbReference type="ARBA" id="ARBA00009810"/>
    </source>
</evidence>
<dbReference type="RefSeq" id="WP_088384215.1">
    <property type="nucleotide sequence ID" value="NZ_NIOF01000002.1"/>
</dbReference>
<keyword evidence="4 10" id="KW-1134">Transmembrane beta strand</keyword>
<dbReference type="Pfam" id="PF07715">
    <property type="entry name" value="Plug"/>
    <property type="match status" value="1"/>
</dbReference>
<dbReference type="GO" id="GO:0009279">
    <property type="term" value="C:cell outer membrane"/>
    <property type="evidence" value="ECO:0007669"/>
    <property type="project" value="UniProtKB-SubCell"/>
</dbReference>
<keyword evidence="15" id="KW-1185">Reference proteome</keyword>
<evidence type="ECO:0000256" key="4">
    <source>
        <dbReference type="ARBA" id="ARBA00022452"/>
    </source>
</evidence>
<dbReference type="Gene3D" id="2.40.170.20">
    <property type="entry name" value="TonB-dependent receptor, beta-barrel domain"/>
    <property type="match status" value="1"/>
</dbReference>
<dbReference type="PANTHER" id="PTHR30069">
    <property type="entry name" value="TONB-DEPENDENT OUTER MEMBRANE RECEPTOR"/>
    <property type="match status" value="1"/>
</dbReference>
<proteinExistence type="inferred from homology"/>
<gene>
    <name evidence="14" type="ORF">CDN99_07670</name>
</gene>
<evidence type="ECO:0000256" key="3">
    <source>
        <dbReference type="ARBA" id="ARBA00022448"/>
    </source>
</evidence>
<sequence length="724" mass="76946">MTRSRDWIGTAALLWCGVAAAREAPSSGVPDEPLKQLPAVVITGSVSERALENAPYAASVIDADTLRGAGPMINLSEALNRVPGITANSRQNYAQDLQLSSRGFGARAPFGVRGLRLYTDGIPATMPDGQGQVTHFDLASARRVEVLRGPFSALYGNSSGGVIALVSAPVRERSAALDLDAGGAGLRQVRITAGTPFGQGWEAQVGASHLEIDGFRPQSAARRTLANGRLTWTGERDRVLVLLSDIDQRAQDPLGLTAAQFAADSDQTTPQALQFNTRKNASQTQLGARWQHRFDAMGPLAEGQWMAYAGRRSVAQWQAITVAAQTPVGSGGGVVDFDRRYDGVDGRLLWRLGEATLATGVNVERQTDDRQGYENFAGAGAAQRLGVTGALRRDERNEAVTREAYAQLEVPLGTTLSASAGVRAGRVTMSARDRFLSNGDDSGSLRYDYANPAVGLGWKVASDLLLHAALGRGFESPTLNELAYRADGLGGFNAALRPQKSLQQEVGAKWRGERVALDATVFHVTTRDEIGVLTNSGGRSSYQNVGRTRRDGIELSGAWRPASRWHAQVALGTLKASYRDAFLTCVGTPCASANASVASGNRIAGTNGGSAYAELAWRPRGGPGDEGAPVSELGVEWRGVKRTAVNDTNSEWAAGYGVLNLRARHGGTMGAMRWALIARVDNIADRRYAGSVIVNDGNGRFYEPAPGRSFWIGLSLRATASGAD</sequence>
<evidence type="ECO:0000256" key="5">
    <source>
        <dbReference type="ARBA" id="ARBA00022692"/>
    </source>
</evidence>
<dbReference type="PROSITE" id="PS52016">
    <property type="entry name" value="TONB_DEPENDENT_REC_3"/>
    <property type="match status" value="1"/>
</dbReference>
<name>A0A246JI62_9BURK</name>
<keyword evidence="8" id="KW-0675">Receptor</keyword>
<comment type="caution">
    <text evidence="14">The sequence shown here is derived from an EMBL/GenBank/DDBJ whole genome shotgun (WGS) entry which is preliminary data.</text>
</comment>
<evidence type="ECO:0000256" key="6">
    <source>
        <dbReference type="ARBA" id="ARBA00023077"/>
    </source>
</evidence>
<accession>A0A246JI62</accession>
<dbReference type="SUPFAM" id="SSF56935">
    <property type="entry name" value="Porins"/>
    <property type="match status" value="1"/>
</dbReference>
<keyword evidence="9 10" id="KW-0998">Cell outer membrane</keyword>
<dbReference type="InterPro" id="IPR000531">
    <property type="entry name" value="Beta-barrel_TonB"/>
</dbReference>
<comment type="subcellular location">
    <subcellularLocation>
        <location evidence="1 10">Cell outer membrane</location>
        <topology evidence="1 10">Multi-pass membrane protein</topology>
    </subcellularLocation>
</comment>
<dbReference type="Pfam" id="PF00593">
    <property type="entry name" value="TonB_dep_Rec_b-barrel"/>
    <property type="match status" value="1"/>
</dbReference>
<evidence type="ECO:0000313" key="14">
    <source>
        <dbReference type="EMBL" id="OWQ92210.1"/>
    </source>
</evidence>
<evidence type="ECO:0000259" key="13">
    <source>
        <dbReference type="Pfam" id="PF07715"/>
    </source>
</evidence>
<dbReference type="InterPro" id="IPR036942">
    <property type="entry name" value="Beta-barrel_TonB_sf"/>
</dbReference>
<comment type="similarity">
    <text evidence="2 10 11">Belongs to the TonB-dependent receptor family.</text>
</comment>
<feature type="domain" description="TonB-dependent receptor plug" evidence="13">
    <location>
        <begin position="51"/>
        <end position="162"/>
    </location>
</feature>
<protein>
    <recommendedName>
        <fullName evidence="16">TonB-dependent receptor</fullName>
    </recommendedName>
</protein>
<dbReference type="Gene3D" id="2.170.130.10">
    <property type="entry name" value="TonB-dependent receptor, plug domain"/>
    <property type="match status" value="1"/>
</dbReference>
<evidence type="ECO:0000256" key="8">
    <source>
        <dbReference type="ARBA" id="ARBA00023170"/>
    </source>
</evidence>
<evidence type="ECO:0000256" key="9">
    <source>
        <dbReference type="ARBA" id="ARBA00023237"/>
    </source>
</evidence>
<evidence type="ECO:0000259" key="12">
    <source>
        <dbReference type="Pfam" id="PF00593"/>
    </source>
</evidence>
<organism evidence="14 15">
    <name type="scientific">Roseateles aquatilis</name>
    <dbReference type="NCBI Taxonomy" id="431061"/>
    <lineage>
        <taxon>Bacteria</taxon>
        <taxon>Pseudomonadati</taxon>
        <taxon>Pseudomonadota</taxon>
        <taxon>Betaproteobacteria</taxon>
        <taxon>Burkholderiales</taxon>
        <taxon>Sphaerotilaceae</taxon>
        <taxon>Roseateles</taxon>
    </lineage>
</organism>
<keyword evidence="6 11" id="KW-0798">TonB box</keyword>
<dbReference type="Proteomes" id="UP000197468">
    <property type="component" value="Unassembled WGS sequence"/>
</dbReference>
<keyword evidence="5 10" id="KW-0812">Transmembrane</keyword>